<dbReference type="PANTHER" id="PTHR21310">
    <property type="entry name" value="AMINOGLYCOSIDE PHOSPHOTRANSFERASE-RELATED-RELATED"/>
    <property type="match status" value="1"/>
</dbReference>
<dbReference type="PANTHER" id="PTHR21310:SF59">
    <property type="entry name" value="AMINOGLYCOSIDE PHOSPHOTRANSFERASE DOMAIN-CONTAINING PROTEIN"/>
    <property type="match status" value="1"/>
</dbReference>
<dbReference type="Gene3D" id="3.90.1200.10">
    <property type="match status" value="1"/>
</dbReference>
<dbReference type="AlphaFoldDB" id="A0A8H6RKE9"/>
<feature type="domain" description="Aminoglycoside phosphotransferase" evidence="1">
    <location>
        <begin position="52"/>
        <end position="264"/>
    </location>
</feature>
<dbReference type="Pfam" id="PF01636">
    <property type="entry name" value="APH"/>
    <property type="match status" value="1"/>
</dbReference>
<sequence>MTVAVQEPIHPSSIFKFKMTTSSSRSPDRGSVQRVAAQALQTKAVTVERYNGAVFRTFRLQPSSDFFYILRCCPSTSVRLLHHEEGRLQAEALILQALRGRSDLLVPRLIEYANTASAIGSLYCISGPFRGAVLSDVEPRMSKQALSSTDKSLGQYVRRLTYISGSTFGPVRPNSSSSGVSSWSRCFATMLESVLRDAEDALVSLPYDFVREQLRKHRSSLDMITQPKLFLLEMVNDKNLLVDTKHWTISGVLDFSTATWGDPFMSDCFCQPSVAFVEGFGKLPNSTTDERIRQYLYILYHSLLAIVRQCYRPSEDGDDLGARRNLTAALTQLSSIGR</sequence>
<dbReference type="OrthoDB" id="5210591at2759"/>
<dbReference type="Gene3D" id="3.30.200.150">
    <property type="match status" value="1"/>
</dbReference>
<gene>
    <name evidence="2" type="ORF">HII31_07178</name>
</gene>
<comment type="caution">
    <text evidence="2">The sequence shown here is derived from an EMBL/GenBank/DDBJ whole genome shotgun (WGS) entry which is preliminary data.</text>
</comment>
<dbReference type="InterPro" id="IPR002575">
    <property type="entry name" value="Aminoglycoside_PTrfase"/>
</dbReference>
<dbReference type="Proteomes" id="UP000660729">
    <property type="component" value="Unassembled WGS sequence"/>
</dbReference>
<evidence type="ECO:0000259" key="1">
    <source>
        <dbReference type="Pfam" id="PF01636"/>
    </source>
</evidence>
<reference evidence="2" key="1">
    <citation type="submission" date="2020-04" db="EMBL/GenBank/DDBJ databases">
        <title>Draft genome resource of the tomato pathogen Pseudocercospora fuligena.</title>
        <authorList>
            <person name="Zaccaron A."/>
        </authorList>
    </citation>
    <scope>NUCLEOTIDE SEQUENCE</scope>
    <source>
        <strain evidence="2">PF001</strain>
    </source>
</reference>
<organism evidence="2 3">
    <name type="scientific">Pseudocercospora fuligena</name>
    <dbReference type="NCBI Taxonomy" id="685502"/>
    <lineage>
        <taxon>Eukaryota</taxon>
        <taxon>Fungi</taxon>
        <taxon>Dikarya</taxon>
        <taxon>Ascomycota</taxon>
        <taxon>Pezizomycotina</taxon>
        <taxon>Dothideomycetes</taxon>
        <taxon>Dothideomycetidae</taxon>
        <taxon>Mycosphaerellales</taxon>
        <taxon>Mycosphaerellaceae</taxon>
        <taxon>Pseudocercospora</taxon>
    </lineage>
</organism>
<dbReference type="SUPFAM" id="SSF56112">
    <property type="entry name" value="Protein kinase-like (PK-like)"/>
    <property type="match status" value="1"/>
</dbReference>
<accession>A0A8H6RKE9</accession>
<proteinExistence type="predicted"/>
<dbReference type="EMBL" id="JABCIY010000157">
    <property type="protein sequence ID" value="KAF7191676.1"/>
    <property type="molecule type" value="Genomic_DNA"/>
</dbReference>
<protein>
    <recommendedName>
        <fullName evidence="1">Aminoglycoside phosphotransferase domain-containing protein</fullName>
    </recommendedName>
</protein>
<name>A0A8H6RKE9_9PEZI</name>
<dbReference type="InterPro" id="IPR011009">
    <property type="entry name" value="Kinase-like_dom_sf"/>
</dbReference>
<evidence type="ECO:0000313" key="3">
    <source>
        <dbReference type="Proteomes" id="UP000660729"/>
    </source>
</evidence>
<evidence type="ECO:0000313" key="2">
    <source>
        <dbReference type="EMBL" id="KAF7191676.1"/>
    </source>
</evidence>
<keyword evidence="3" id="KW-1185">Reference proteome</keyword>
<dbReference type="InterPro" id="IPR051678">
    <property type="entry name" value="AGP_Transferase"/>
</dbReference>